<proteinExistence type="predicted"/>
<evidence type="ECO:0000313" key="5">
    <source>
        <dbReference type="EMBL" id="SHH35153.1"/>
    </source>
</evidence>
<dbReference type="InterPro" id="IPR035107">
    <property type="entry name" value="tRNA_thiolation_TtcA_Ctu1"/>
</dbReference>
<dbReference type="PANTHER" id="PTHR43686">
    <property type="entry name" value="SULFURTRANSFERASE-RELATED"/>
    <property type="match status" value="1"/>
</dbReference>
<keyword evidence="6" id="KW-1185">Reference proteome</keyword>
<feature type="binding site" evidence="2">
    <location>
        <position position="132"/>
    </location>
    <ligand>
        <name>ATP</name>
        <dbReference type="ChEBI" id="CHEBI:30616"/>
    </ligand>
</feature>
<feature type="domain" description="tRNA(Ile)-lysidine/2-thiocytidine synthase N-terminal" evidence="4">
    <location>
        <begin position="29"/>
        <end position="189"/>
    </location>
</feature>
<dbReference type="CDD" id="cd24138">
    <property type="entry name" value="TtcA-like"/>
    <property type="match status" value="1"/>
</dbReference>
<dbReference type="STRING" id="1123350.SAMN02744040_01678"/>
<name>A0A1M5SB61_9FIRM</name>
<dbReference type="PIRSF" id="PIRSF004976">
    <property type="entry name" value="ATPase_YdaO"/>
    <property type="match status" value="1"/>
</dbReference>
<reference evidence="6" key="1">
    <citation type="submission" date="2016-11" db="EMBL/GenBank/DDBJ databases">
        <authorList>
            <person name="Varghese N."/>
            <person name="Submissions S."/>
        </authorList>
    </citation>
    <scope>NUCLEOTIDE SEQUENCE [LARGE SCALE GENOMIC DNA]</scope>
    <source>
        <strain evidence="6">DSM 15285</strain>
    </source>
</reference>
<dbReference type="OrthoDB" id="9801054at2"/>
<keyword evidence="1" id="KW-0808">Transferase</keyword>
<keyword evidence="3" id="KW-0175">Coiled coil</keyword>
<dbReference type="InterPro" id="IPR011063">
    <property type="entry name" value="TilS/TtcA_N"/>
</dbReference>
<evidence type="ECO:0000256" key="1">
    <source>
        <dbReference type="ARBA" id="ARBA00022679"/>
    </source>
</evidence>
<evidence type="ECO:0000313" key="6">
    <source>
        <dbReference type="Proteomes" id="UP000242520"/>
    </source>
</evidence>
<dbReference type="Proteomes" id="UP000242520">
    <property type="component" value="Unassembled WGS sequence"/>
</dbReference>
<accession>A0A1M5SB61</accession>
<dbReference type="SUPFAM" id="SSF52402">
    <property type="entry name" value="Adenine nucleotide alpha hydrolases-like"/>
    <property type="match status" value="1"/>
</dbReference>
<dbReference type="Pfam" id="PF01171">
    <property type="entry name" value="ATP_bind_3"/>
    <property type="match status" value="1"/>
</dbReference>
<dbReference type="EMBL" id="FQXH01000018">
    <property type="protein sequence ID" value="SHH35153.1"/>
    <property type="molecule type" value="Genomic_DNA"/>
</dbReference>
<gene>
    <name evidence="5" type="ORF">SAMN02744040_01678</name>
</gene>
<dbReference type="Gene3D" id="3.40.50.620">
    <property type="entry name" value="HUPs"/>
    <property type="match status" value="1"/>
</dbReference>
<keyword evidence="2" id="KW-0067">ATP-binding</keyword>
<sequence length="242" mass="28196">MKKYFNRLFLNDIRKAIDDFNMIKNGDIVLVGLSGGKDSTLLLYALKLLRDYSHMDFKLIGVHIDYGWEMDFSSLIDFCEEENIDIHIEKTDIAEHLDFENGKNVCSLCARFRKGAMARVAKMYNATKIAYGHHMDDAVETFLMNLIYTGKLGSFSPNNYDKDKRLHIIRPMIYVKEENIKKVVSIENLPEIKSNCPLNGFTTRQEIKELVKFLEEEYKDIREKIIKSLSNVYEEGLWKKGE</sequence>
<feature type="binding site" evidence="2">
    <location>
        <begin position="32"/>
        <end position="34"/>
    </location>
    <ligand>
        <name>ATP</name>
        <dbReference type="ChEBI" id="CHEBI:30616"/>
    </ligand>
</feature>
<dbReference type="GO" id="GO:0016740">
    <property type="term" value="F:transferase activity"/>
    <property type="evidence" value="ECO:0007669"/>
    <property type="project" value="UniProtKB-KW"/>
</dbReference>
<dbReference type="RefSeq" id="WP_072725496.1">
    <property type="nucleotide sequence ID" value="NZ_FQXH01000018.1"/>
</dbReference>
<dbReference type="InterPro" id="IPR014729">
    <property type="entry name" value="Rossmann-like_a/b/a_fold"/>
</dbReference>
<dbReference type="AlphaFoldDB" id="A0A1M5SB61"/>
<evidence type="ECO:0000256" key="3">
    <source>
        <dbReference type="SAM" id="Coils"/>
    </source>
</evidence>
<evidence type="ECO:0000256" key="2">
    <source>
        <dbReference type="PIRSR" id="PIRSR004976-51"/>
    </source>
</evidence>
<protein>
    <submittedName>
        <fullName evidence="5">tRNA(Ile)-lysidine synthetase, N-terminal domain-containing protein</fullName>
    </submittedName>
</protein>
<keyword evidence="2" id="KW-0547">Nucleotide-binding</keyword>
<feature type="binding site" evidence="2">
    <location>
        <position position="137"/>
    </location>
    <ligand>
        <name>ATP</name>
        <dbReference type="ChEBI" id="CHEBI:30616"/>
    </ligand>
</feature>
<feature type="coiled-coil region" evidence="3">
    <location>
        <begin position="204"/>
        <end position="231"/>
    </location>
</feature>
<dbReference type="GO" id="GO:0008033">
    <property type="term" value="P:tRNA processing"/>
    <property type="evidence" value="ECO:0007669"/>
    <property type="project" value="InterPro"/>
</dbReference>
<evidence type="ECO:0000259" key="4">
    <source>
        <dbReference type="Pfam" id="PF01171"/>
    </source>
</evidence>
<feature type="binding site" evidence="2">
    <location>
        <position position="38"/>
    </location>
    <ligand>
        <name>ATP</name>
        <dbReference type="ChEBI" id="CHEBI:30616"/>
    </ligand>
</feature>
<organism evidence="5 6">
    <name type="scientific">Tepidibacter thalassicus DSM 15285</name>
    <dbReference type="NCBI Taxonomy" id="1123350"/>
    <lineage>
        <taxon>Bacteria</taxon>
        <taxon>Bacillati</taxon>
        <taxon>Bacillota</taxon>
        <taxon>Clostridia</taxon>
        <taxon>Peptostreptococcales</taxon>
        <taxon>Peptostreptococcaceae</taxon>
        <taxon>Tepidibacter</taxon>
    </lineage>
</organism>
<feature type="binding site" evidence="2">
    <location>
        <position position="64"/>
    </location>
    <ligand>
        <name>ATP</name>
        <dbReference type="ChEBI" id="CHEBI:30616"/>
    </ligand>
</feature>
<dbReference type="PANTHER" id="PTHR43686:SF1">
    <property type="entry name" value="AMINOTRAN_5 DOMAIN-CONTAINING PROTEIN"/>
    <property type="match status" value="1"/>
</dbReference>
<dbReference type="GO" id="GO:0005524">
    <property type="term" value="F:ATP binding"/>
    <property type="evidence" value="ECO:0007669"/>
    <property type="project" value="UniProtKB-KW"/>
</dbReference>